<comment type="caution">
    <text evidence="1">The sequence shown here is derived from an EMBL/GenBank/DDBJ whole genome shotgun (WGS) entry which is preliminary data.</text>
</comment>
<reference evidence="1 2" key="1">
    <citation type="submission" date="2021-11" db="EMBL/GenBank/DDBJ databases">
        <authorList>
            <person name="Oh E.-T."/>
            <person name="Kim S.-B."/>
        </authorList>
    </citation>
    <scope>NUCLEOTIDE SEQUENCE [LARGE SCALE GENOMIC DNA]</scope>
    <source>
        <strain evidence="1 2">MMS20-SJTR3</strain>
    </source>
</reference>
<proteinExistence type="predicted"/>
<organism evidence="1 2">
    <name type="scientific">Paraburkholderia sejongensis</name>
    <dbReference type="NCBI Taxonomy" id="2886946"/>
    <lineage>
        <taxon>Bacteria</taxon>
        <taxon>Pseudomonadati</taxon>
        <taxon>Pseudomonadota</taxon>
        <taxon>Betaproteobacteria</taxon>
        <taxon>Burkholderiales</taxon>
        <taxon>Burkholderiaceae</taxon>
        <taxon>Paraburkholderia</taxon>
    </lineage>
</organism>
<evidence type="ECO:0000313" key="1">
    <source>
        <dbReference type="EMBL" id="MCC8391868.1"/>
    </source>
</evidence>
<evidence type="ECO:0000313" key="2">
    <source>
        <dbReference type="Proteomes" id="UP001431019"/>
    </source>
</evidence>
<protein>
    <submittedName>
        <fullName evidence="1">Uncharacterized protein</fullName>
    </submittedName>
</protein>
<gene>
    <name evidence="1" type="ORF">LJ656_04640</name>
</gene>
<sequence length="210" mass="23694">MSTPFAYTATESSFVWSGNQPRATGLFDARPPTVPRDAKPIYDDELDCIIGYQHEISGVFRIYSLDGRESLSEKPLEAPLIDPFDVLFVVGGIWKAGTWSVTRWGLRGLGSAIGQTTLSGLRTRYRALTRQPIRFAAAPLAHMQNPARHVPVHILRLAMKYGKRSVDPAGHRGVFQYTYPITRNGMPYRPEVVVRESDHTILHFVYRPIR</sequence>
<dbReference type="EMBL" id="JAJITD010000002">
    <property type="protein sequence ID" value="MCC8391868.1"/>
    <property type="molecule type" value="Genomic_DNA"/>
</dbReference>
<keyword evidence="2" id="KW-1185">Reference proteome</keyword>
<dbReference type="Proteomes" id="UP001431019">
    <property type="component" value="Unassembled WGS sequence"/>
</dbReference>
<dbReference type="RefSeq" id="WP_230508101.1">
    <property type="nucleotide sequence ID" value="NZ_JAJITD010000002.1"/>
</dbReference>
<accession>A0ABS8JPN8</accession>
<name>A0ABS8JPN8_9BURK</name>